<proteinExistence type="predicted"/>
<name>A0A837CKF0_9BRAD</name>
<protein>
    <submittedName>
        <fullName evidence="1">Uncharacterized protein</fullName>
    </submittedName>
</protein>
<reference evidence="1 2" key="1">
    <citation type="journal article" date="2014" name="BMC Genomics">
        <title>Comparative genomics of Bradyrhizobium japonicum CPAC 15 and Bradyrhizobium diazoefficiens CPAC 7: elite model strains for understanding symbiotic performance with soybean.</title>
        <authorList>
            <person name="Siqueira A.F."/>
            <person name="Ormeno-Orrillo E."/>
            <person name="Souza R.C."/>
            <person name="Rodrigues E.P."/>
            <person name="Almeida L.G."/>
            <person name="Barcellos F.G."/>
            <person name="Batista J.S."/>
            <person name="Nakatami A.S."/>
            <person name="Martinez-Romero E."/>
            <person name="Vasconcelos A.T."/>
            <person name="Hungria M."/>
        </authorList>
    </citation>
    <scope>NUCLEOTIDE SEQUENCE [LARGE SCALE GENOMIC DNA]</scope>
    <source>
        <strain evidence="1 2">SEMIA 5080</strain>
    </source>
</reference>
<organism evidence="1 2">
    <name type="scientific">Bradyrhizobium diazoefficiens SEMIA 5080</name>
    <dbReference type="NCBI Taxonomy" id="754504"/>
    <lineage>
        <taxon>Bacteria</taxon>
        <taxon>Pseudomonadati</taxon>
        <taxon>Pseudomonadota</taxon>
        <taxon>Alphaproteobacteria</taxon>
        <taxon>Hyphomicrobiales</taxon>
        <taxon>Nitrobacteraceae</taxon>
        <taxon>Bradyrhizobium</taxon>
    </lineage>
</organism>
<dbReference type="AlphaFoldDB" id="A0A837CKF0"/>
<dbReference type="Proteomes" id="UP000024900">
    <property type="component" value="Unassembled WGS sequence"/>
</dbReference>
<comment type="caution">
    <text evidence="1">The sequence shown here is derived from an EMBL/GenBank/DDBJ whole genome shotgun (WGS) entry which is preliminary data.</text>
</comment>
<accession>A0A837CKF0</accession>
<gene>
    <name evidence="1" type="ORF">BJA5080_04431</name>
</gene>
<evidence type="ECO:0000313" key="2">
    <source>
        <dbReference type="Proteomes" id="UP000024900"/>
    </source>
</evidence>
<evidence type="ECO:0000313" key="1">
    <source>
        <dbReference type="EMBL" id="KGJ69804.1"/>
    </source>
</evidence>
<sequence>MFAICPFRPAEPSREGGRVMWEYFGPDFAFDVVKGMVAGIASMAFQVVAPRTFRAAKQFRARWVARKAARRAARRARCNAVANDER</sequence>
<dbReference type="EMBL" id="ADOU02000004">
    <property type="protein sequence ID" value="KGJ69804.1"/>
    <property type="molecule type" value="Genomic_DNA"/>
</dbReference>